<name>A0A814CZB5_9BILA</name>
<dbReference type="EMBL" id="CAJOBC010002313">
    <property type="protein sequence ID" value="CAF3726896.1"/>
    <property type="molecule type" value="Genomic_DNA"/>
</dbReference>
<organism evidence="1 3">
    <name type="scientific">Didymodactylos carnosus</name>
    <dbReference type="NCBI Taxonomy" id="1234261"/>
    <lineage>
        <taxon>Eukaryota</taxon>
        <taxon>Metazoa</taxon>
        <taxon>Spiralia</taxon>
        <taxon>Gnathifera</taxon>
        <taxon>Rotifera</taxon>
        <taxon>Eurotatoria</taxon>
        <taxon>Bdelloidea</taxon>
        <taxon>Philodinida</taxon>
        <taxon>Philodinidae</taxon>
        <taxon>Didymodactylos</taxon>
    </lineage>
</organism>
<dbReference type="AlphaFoldDB" id="A0A814CZB5"/>
<reference evidence="1" key="1">
    <citation type="submission" date="2021-02" db="EMBL/GenBank/DDBJ databases">
        <authorList>
            <person name="Nowell W R."/>
        </authorList>
    </citation>
    <scope>NUCLEOTIDE SEQUENCE</scope>
</reference>
<dbReference type="Gene3D" id="1.10.150.50">
    <property type="entry name" value="Transcription Factor, Ets-1"/>
    <property type="match status" value="1"/>
</dbReference>
<dbReference type="Proteomes" id="UP000681722">
    <property type="component" value="Unassembled WGS sequence"/>
</dbReference>
<dbReference type="EMBL" id="CAJNOQ010002314">
    <property type="protein sequence ID" value="CAF0951233.1"/>
    <property type="molecule type" value="Genomic_DNA"/>
</dbReference>
<proteinExistence type="predicted"/>
<evidence type="ECO:0000313" key="3">
    <source>
        <dbReference type="Proteomes" id="UP000663829"/>
    </source>
</evidence>
<keyword evidence="3" id="KW-1185">Reference proteome</keyword>
<sequence length="93" mass="10788">KTPSSSSSSSESRSESVKDLLRYLTVDDVKAWLRRTMFHQLVEAWFTHNVDGKELIEISRTGCLTNETFMISGYELISFKDILNRFGFEFELD</sequence>
<evidence type="ECO:0000313" key="2">
    <source>
        <dbReference type="EMBL" id="CAF3726896.1"/>
    </source>
</evidence>
<comment type="caution">
    <text evidence="1">The sequence shown here is derived from an EMBL/GenBank/DDBJ whole genome shotgun (WGS) entry which is preliminary data.</text>
</comment>
<gene>
    <name evidence="1" type="ORF">GPM918_LOCUS11255</name>
    <name evidence="2" type="ORF">SRO942_LOCUS11254</name>
</gene>
<feature type="non-terminal residue" evidence="1">
    <location>
        <position position="1"/>
    </location>
</feature>
<accession>A0A814CZB5</accession>
<dbReference type="Proteomes" id="UP000663829">
    <property type="component" value="Unassembled WGS sequence"/>
</dbReference>
<dbReference type="OrthoDB" id="10040643at2759"/>
<evidence type="ECO:0000313" key="1">
    <source>
        <dbReference type="EMBL" id="CAF0951233.1"/>
    </source>
</evidence>
<dbReference type="SUPFAM" id="SSF47769">
    <property type="entry name" value="SAM/Pointed domain"/>
    <property type="match status" value="1"/>
</dbReference>
<protein>
    <submittedName>
        <fullName evidence="1">Uncharacterized protein</fullName>
    </submittedName>
</protein>
<dbReference type="InterPro" id="IPR013761">
    <property type="entry name" value="SAM/pointed_sf"/>
</dbReference>